<dbReference type="InterPro" id="IPR017853">
    <property type="entry name" value="GH"/>
</dbReference>
<reference evidence="7 8" key="1">
    <citation type="submission" date="2022-04" db="EMBL/GenBank/DDBJ databases">
        <title>Genome diversity in the genus Frankia.</title>
        <authorList>
            <person name="Carlos-Shanley C."/>
            <person name="Hahn D."/>
        </authorList>
    </citation>
    <scope>NUCLEOTIDE SEQUENCE [LARGE SCALE GENOMIC DNA]</scope>
    <source>
        <strain evidence="7 8">Ag45/Mut15</strain>
    </source>
</reference>
<comment type="similarity">
    <text evidence="1 4">Belongs to the glycosyl hydrolase 26 family.</text>
</comment>
<dbReference type="Gene3D" id="3.20.20.80">
    <property type="entry name" value="Glycosidases"/>
    <property type="match status" value="1"/>
</dbReference>
<comment type="caution">
    <text evidence="7">The sequence shown here is derived from an EMBL/GenBank/DDBJ whole genome shotgun (WGS) entry which is preliminary data.</text>
</comment>
<dbReference type="Pfam" id="PF02156">
    <property type="entry name" value="Glyco_hydro_26"/>
    <property type="match status" value="1"/>
</dbReference>
<accession>A0ABT0K0Y8</accession>
<dbReference type="PANTHER" id="PTHR40079">
    <property type="entry name" value="MANNAN ENDO-1,4-BETA-MANNOSIDASE E-RELATED"/>
    <property type="match status" value="1"/>
</dbReference>
<evidence type="ECO:0000313" key="7">
    <source>
        <dbReference type="EMBL" id="MCK9876948.1"/>
    </source>
</evidence>
<dbReference type="PANTHER" id="PTHR40079:SF4">
    <property type="entry name" value="GH26 DOMAIN-CONTAINING PROTEIN-RELATED"/>
    <property type="match status" value="1"/>
</dbReference>
<organism evidence="7 8">
    <name type="scientific">Frankia umida</name>
    <dbReference type="NCBI Taxonomy" id="573489"/>
    <lineage>
        <taxon>Bacteria</taxon>
        <taxon>Bacillati</taxon>
        <taxon>Actinomycetota</taxon>
        <taxon>Actinomycetes</taxon>
        <taxon>Frankiales</taxon>
        <taxon>Frankiaceae</taxon>
        <taxon>Frankia</taxon>
    </lineage>
</organism>
<feature type="region of interest" description="Disordered" evidence="5">
    <location>
        <begin position="42"/>
        <end position="128"/>
    </location>
</feature>
<dbReference type="PROSITE" id="PS51257">
    <property type="entry name" value="PROKAR_LIPOPROTEIN"/>
    <property type="match status" value="1"/>
</dbReference>
<dbReference type="RefSeq" id="WP_248825259.1">
    <property type="nucleotide sequence ID" value="NZ_JALKFT010000013.1"/>
</dbReference>
<feature type="compositionally biased region" description="Low complexity" evidence="5">
    <location>
        <begin position="75"/>
        <end position="85"/>
    </location>
</feature>
<feature type="compositionally biased region" description="Gly residues" evidence="5">
    <location>
        <begin position="111"/>
        <end position="128"/>
    </location>
</feature>
<evidence type="ECO:0000256" key="4">
    <source>
        <dbReference type="PROSITE-ProRule" id="PRU01100"/>
    </source>
</evidence>
<evidence type="ECO:0000256" key="2">
    <source>
        <dbReference type="ARBA" id="ARBA00022801"/>
    </source>
</evidence>
<proteinExistence type="inferred from homology"/>
<evidence type="ECO:0000313" key="8">
    <source>
        <dbReference type="Proteomes" id="UP001201873"/>
    </source>
</evidence>
<feature type="compositionally biased region" description="Low complexity" evidence="5">
    <location>
        <begin position="101"/>
        <end position="110"/>
    </location>
</feature>
<name>A0ABT0K0Y8_9ACTN</name>
<keyword evidence="2 4" id="KW-0378">Hydrolase</keyword>
<feature type="active site" description="Nucleophile" evidence="4">
    <location>
        <position position="340"/>
    </location>
</feature>
<dbReference type="SUPFAM" id="SSF51445">
    <property type="entry name" value="(Trans)glycosidases"/>
    <property type="match status" value="1"/>
</dbReference>
<evidence type="ECO:0000256" key="5">
    <source>
        <dbReference type="SAM" id="MobiDB-lite"/>
    </source>
</evidence>
<gene>
    <name evidence="7" type="ORF">MXD59_14355</name>
</gene>
<feature type="domain" description="GH26" evidence="6">
    <location>
        <begin position="63"/>
        <end position="410"/>
    </location>
</feature>
<dbReference type="EMBL" id="JALKFT010000013">
    <property type="protein sequence ID" value="MCK9876948.1"/>
    <property type="molecule type" value="Genomic_DNA"/>
</dbReference>
<evidence type="ECO:0000259" key="6">
    <source>
        <dbReference type="PROSITE" id="PS51764"/>
    </source>
</evidence>
<keyword evidence="8" id="KW-1185">Reference proteome</keyword>
<evidence type="ECO:0000256" key="1">
    <source>
        <dbReference type="ARBA" id="ARBA00007754"/>
    </source>
</evidence>
<feature type="active site" description="Proton donor" evidence="4">
    <location>
        <position position="234"/>
    </location>
</feature>
<evidence type="ECO:0000256" key="3">
    <source>
        <dbReference type="ARBA" id="ARBA00023295"/>
    </source>
</evidence>
<protein>
    <submittedName>
        <fullName evidence="7">Beta-mannanase</fullName>
    </submittedName>
</protein>
<keyword evidence="3 4" id="KW-0326">Glycosidase</keyword>
<dbReference type="Proteomes" id="UP001201873">
    <property type="component" value="Unassembled WGS sequence"/>
</dbReference>
<sequence>MRVWPAGVGVLVLAGAIMGCGPQQPASDHHAAAAVVARAGAAGDGPHSYAPQSPSRTVVDRETATQTGDAPTDRPGAGAPLPGAGQDTPRPSSPDPQPTVRPTAAATAAGAAGGGGGGSARGSGQAPGGLSGISAGSLTEVRAWEEFRGSPVDVVVGFSDRSSWETITHPWLGMGPDKFEGFAGTWVISQPFFPTGGGDIASCAVGAYNDHWREFGNWLVGQGRAASIVRPAWEFNGAWFPWSVSKDRKHWVSCFRQVVTSIRATAPQARIDWTFNAHNTDAFEYYPGDKYVDIIGVDTYDQWPASGTEAAFNGQCHQATGLCAGIAFARQHGKKFSVPEWGLVGTSDTGAGAVGQAGGDNPVYLEMMYKTMHDNADILAYEAYFNDDLPSNVHSSLINPTTHPKGAARYAELW</sequence>
<dbReference type="PROSITE" id="PS51764">
    <property type="entry name" value="GH26"/>
    <property type="match status" value="1"/>
</dbReference>
<dbReference type="InterPro" id="IPR022790">
    <property type="entry name" value="GH26_dom"/>
</dbReference>
<dbReference type="InterPro" id="IPR000805">
    <property type="entry name" value="Glyco_hydro_26"/>
</dbReference>